<dbReference type="Proteomes" id="UP000183610">
    <property type="component" value="Unassembled WGS sequence"/>
</dbReference>
<dbReference type="Pfam" id="PF16895">
    <property type="entry name" value="DUF5085"/>
    <property type="match status" value="1"/>
</dbReference>
<protein>
    <recommendedName>
        <fullName evidence="3">DUF5085 domain-containing protein</fullName>
    </recommendedName>
</protein>
<dbReference type="InterPro" id="IPR031664">
    <property type="entry name" value="DUF5085"/>
</dbReference>
<gene>
    <name evidence="1" type="ORF">SAMN05421782_101253</name>
</gene>
<evidence type="ECO:0008006" key="3">
    <source>
        <dbReference type="Google" id="ProtNLM"/>
    </source>
</evidence>
<evidence type="ECO:0000313" key="1">
    <source>
        <dbReference type="EMBL" id="SDW05787.1"/>
    </source>
</evidence>
<evidence type="ECO:0000313" key="2">
    <source>
        <dbReference type="Proteomes" id="UP000183610"/>
    </source>
</evidence>
<comment type="caution">
    <text evidence="1">The sequence shown here is derived from an EMBL/GenBank/DDBJ whole genome shotgun (WGS) entry which is preliminary data.</text>
</comment>
<organism evidence="1 2">
    <name type="scientific">Listeria ivanovii</name>
    <dbReference type="NCBI Taxonomy" id="1638"/>
    <lineage>
        <taxon>Bacteria</taxon>
        <taxon>Bacillati</taxon>
        <taxon>Bacillota</taxon>
        <taxon>Bacilli</taxon>
        <taxon>Bacillales</taxon>
        <taxon>Listeriaceae</taxon>
        <taxon>Listeria</taxon>
    </lineage>
</organism>
<dbReference type="AlphaFoldDB" id="A0AAX2DN18"/>
<name>A0AAX2DN18_LISIV</name>
<reference evidence="1 2" key="1">
    <citation type="submission" date="2016-10" db="EMBL/GenBank/DDBJ databases">
        <authorList>
            <person name="Varghese N."/>
            <person name="Submissions S."/>
        </authorList>
    </citation>
    <scope>NUCLEOTIDE SEQUENCE [LARGE SCALE GENOMIC DNA]</scope>
    <source>
        <strain evidence="1 2">ATCC 49954</strain>
    </source>
</reference>
<dbReference type="RefSeq" id="WP_003718150.1">
    <property type="nucleotide sequence ID" value="NZ_FNMX01000001.1"/>
</dbReference>
<dbReference type="EMBL" id="FNMX01000001">
    <property type="protein sequence ID" value="SDW05787.1"/>
    <property type="molecule type" value="Genomic_DNA"/>
</dbReference>
<proteinExistence type="predicted"/>
<sequence length="149" mass="16993">MIVENRELTLNNVIGKNYIVEPKDLFLFLEAFRDDLKQVGLTIIGRVVVAIESPLNAESYSIEILAEIDKSTIDKVEGAKFQSYYSVKNLIHTRASGDLEKNLPAAFDEIIEYMEVNRRNICTPVFNVLNSIENMPYVEVYVGLDPYDK</sequence>
<accession>A0AAX2DN18</accession>